<feature type="compositionally biased region" description="Low complexity" evidence="3">
    <location>
        <begin position="404"/>
        <end position="419"/>
    </location>
</feature>
<dbReference type="RefSeq" id="XP_002672460.1">
    <property type="nucleotide sequence ID" value="XM_002672414.1"/>
</dbReference>
<feature type="domain" description="Chromo" evidence="4">
    <location>
        <begin position="480"/>
        <end position="538"/>
    </location>
</feature>
<dbReference type="InParanoid" id="D2VTU9"/>
<dbReference type="InterPro" id="IPR014978">
    <property type="entry name" value="Gln-Leu-Gln_QLQ"/>
</dbReference>
<dbReference type="PROSITE" id="PS50013">
    <property type="entry name" value="CHROMO_2"/>
    <property type="match status" value="1"/>
</dbReference>
<dbReference type="KEGG" id="ngr:NAEGRDRAFT_52204"/>
<dbReference type="GeneID" id="8858552"/>
<dbReference type="OrthoDB" id="10267344at2759"/>
<dbReference type="InterPro" id="IPR016197">
    <property type="entry name" value="Chromo-like_dom_sf"/>
</dbReference>
<evidence type="ECO:0000256" key="1">
    <source>
        <dbReference type="ARBA" id="ARBA00004123"/>
    </source>
</evidence>
<feature type="compositionally biased region" description="Low complexity" evidence="3">
    <location>
        <begin position="229"/>
        <end position="248"/>
    </location>
</feature>
<evidence type="ECO:0000313" key="7">
    <source>
        <dbReference type="Proteomes" id="UP000006671"/>
    </source>
</evidence>
<dbReference type="Pfam" id="PF00385">
    <property type="entry name" value="Chromo"/>
    <property type="match status" value="1"/>
</dbReference>
<dbReference type="VEuPathDB" id="AmoebaDB:NAEGRDRAFT_52204"/>
<feature type="region of interest" description="Disordered" evidence="3">
    <location>
        <begin position="200"/>
        <end position="288"/>
    </location>
</feature>
<feature type="compositionally biased region" description="Low complexity" evidence="3">
    <location>
        <begin position="260"/>
        <end position="288"/>
    </location>
</feature>
<dbReference type="GO" id="GO:0005524">
    <property type="term" value="F:ATP binding"/>
    <property type="evidence" value="ECO:0007669"/>
    <property type="project" value="InterPro"/>
</dbReference>
<protein>
    <submittedName>
        <fullName evidence="6">Chromodomain-containing protein</fullName>
    </submittedName>
</protein>
<evidence type="ECO:0000259" key="5">
    <source>
        <dbReference type="PROSITE" id="PS51666"/>
    </source>
</evidence>
<evidence type="ECO:0000256" key="3">
    <source>
        <dbReference type="SAM" id="MobiDB-lite"/>
    </source>
</evidence>
<dbReference type="SMART" id="SM00298">
    <property type="entry name" value="CHROMO"/>
    <property type="match status" value="1"/>
</dbReference>
<name>D2VTU9_NAEGR</name>
<dbReference type="Proteomes" id="UP000006671">
    <property type="component" value="Unassembled WGS sequence"/>
</dbReference>
<feature type="compositionally biased region" description="Low complexity" evidence="3">
    <location>
        <begin position="53"/>
        <end position="75"/>
    </location>
</feature>
<feature type="region of interest" description="Disordered" evidence="3">
    <location>
        <begin position="350"/>
        <end position="475"/>
    </location>
</feature>
<evidence type="ECO:0000313" key="6">
    <source>
        <dbReference type="EMBL" id="EFC39716.1"/>
    </source>
</evidence>
<dbReference type="InterPro" id="IPR000953">
    <property type="entry name" value="Chromo/chromo_shadow_dom"/>
</dbReference>
<dbReference type="PROSITE" id="PS51666">
    <property type="entry name" value="QLQ"/>
    <property type="match status" value="1"/>
</dbReference>
<comment type="subcellular location">
    <subcellularLocation>
        <location evidence="1">Nucleus</location>
    </subcellularLocation>
</comment>
<dbReference type="EMBL" id="GG738897">
    <property type="protein sequence ID" value="EFC39716.1"/>
    <property type="molecule type" value="Genomic_DNA"/>
</dbReference>
<feature type="compositionally biased region" description="Low complexity" evidence="3">
    <location>
        <begin position="353"/>
        <end position="372"/>
    </location>
</feature>
<dbReference type="SUPFAM" id="SSF54160">
    <property type="entry name" value="Chromo domain-like"/>
    <property type="match status" value="1"/>
</dbReference>
<dbReference type="OMA" id="DIFFIEY"/>
<dbReference type="Gene3D" id="2.40.50.40">
    <property type="match status" value="1"/>
</dbReference>
<feature type="domain" description="QLQ" evidence="5">
    <location>
        <begin position="113"/>
        <end position="148"/>
    </location>
</feature>
<dbReference type="CDD" id="cd00024">
    <property type="entry name" value="CD_CSD"/>
    <property type="match status" value="1"/>
</dbReference>
<feature type="compositionally biased region" description="Acidic residues" evidence="3">
    <location>
        <begin position="438"/>
        <end position="448"/>
    </location>
</feature>
<keyword evidence="7" id="KW-1185">Reference proteome</keyword>
<feature type="compositionally biased region" description="Basic and acidic residues" evidence="3">
    <location>
        <begin position="374"/>
        <end position="383"/>
    </location>
</feature>
<feature type="compositionally biased region" description="Polar residues" evidence="3">
    <location>
        <begin position="249"/>
        <end position="259"/>
    </location>
</feature>
<organism evidence="7">
    <name type="scientific">Naegleria gruberi</name>
    <name type="common">Amoeba</name>
    <dbReference type="NCBI Taxonomy" id="5762"/>
    <lineage>
        <taxon>Eukaryota</taxon>
        <taxon>Discoba</taxon>
        <taxon>Heterolobosea</taxon>
        <taxon>Tetramitia</taxon>
        <taxon>Eutetramitia</taxon>
        <taxon>Vahlkampfiidae</taxon>
        <taxon>Naegleria</taxon>
    </lineage>
</organism>
<dbReference type="STRING" id="5762.D2VTU9"/>
<evidence type="ECO:0000256" key="2">
    <source>
        <dbReference type="ARBA" id="ARBA00023242"/>
    </source>
</evidence>
<feature type="compositionally biased region" description="Polar residues" evidence="3">
    <location>
        <begin position="212"/>
        <end position="222"/>
    </location>
</feature>
<proteinExistence type="predicted"/>
<accession>D2VTU9</accession>
<feature type="compositionally biased region" description="Basic residues" evidence="3">
    <location>
        <begin position="453"/>
        <end position="474"/>
    </location>
</feature>
<evidence type="ECO:0000259" key="4">
    <source>
        <dbReference type="PROSITE" id="PS50013"/>
    </source>
</evidence>
<feature type="region of interest" description="Disordered" evidence="3">
    <location>
        <begin position="1"/>
        <end position="75"/>
    </location>
</feature>
<gene>
    <name evidence="6" type="ORF">NAEGRDRAFT_52204</name>
</gene>
<sequence>MSTTNTNESAADGSSSNSNGGSNNHGLSIRHVDSTFKSNTVPIHRSSTSRLGSITNSTTTNHNVSSASPSPSRPISIPSNPSDIFLFKGFLPLDKNSFPSHYMFNCNTLEGIGFLPDQMFQLFAQILAYEYIRKGQTIPNSVMCGLTYFQEICTLRKRRIIPNEILPRERQITTTMGAPLHTIGSTNNLTFIQHVSSSKHPGVVSAKPISESPVNSNVSTSNIPPPQPQEKTSSSSSTTSQTPASTASNNPPIESNAGQSEKSSTTTTETNLVNSTTPPPNNDENSNSNLVTIDRAQQLTYRVVKPQPNLLETNLTLIGLEACSYLCDSFPEGNAKFKELLVTPIVNPHLPITNSSNNTSSSDTTSSSSTISEKQPEKAKENSPKIQKPIEVITVDDETPKKPLPTTKKTNNITTTNVTRPSRSKIITTPIRQLELSSSDEESPEVVAEENKKRKRKTITTKRKKKEKKTKKNHLGNDIYTVEKVLRKKIRESSEPEYLVKWQGYGEEDNSWVKESDMLDKALIQNFRGTVEYEKKSK</sequence>
<dbReference type="GO" id="GO:0006355">
    <property type="term" value="P:regulation of DNA-templated transcription"/>
    <property type="evidence" value="ECO:0007669"/>
    <property type="project" value="InterPro"/>
</dbReference>
<feature type="compositionally biased region" description="Low complexity" evidence="3">
    <location>
        <begin position="13"/>
        <end position="27"/>
    </location>
</feature>
<dbReference type="AlphaFoldDB" id="D2VTU9"/>
<feature type="compositionally biased region" description="Polar residues" evidence="3">
    <location>
        <begin position="35"/>
        <end position="52"/>
    </location>
</feature>
<dbReference type="InterPro" id="IPR023780">
    <property type="entry name" value="Chromo_domain"/>
</dbReference>
<keyword evidence="2" id="KW-0539">Nucleus</keyword>
<dbReference type="GO" id="GO:0005634">
    <property type="term" value="C:nucleus"/>
    <property type="evidence" value="ECO:0007669"/>
    <property type="project" value="UniProtKB-SubCell"/>
</dbReference>
<reference evidence="6 7" key="1">
    <citation type="journal article" date="2010" name="Cell">
        <title>The genome of Naegleria gruberi illuminates early eukaryotic versatility.</title>
        <authorList>
            <person name="Fritz-Laylin L.K."/>
            <person name="Prochnik S.E."/>
            <person name="Ginger M.L."/>
            <person name="Dacks J.B."/>
            <person name="Carpenter M.L."/>
            <person name="Field M.C."/>
            <person name="Kuo A."/>
            <person name="Paredez A."/>
            <person name="Chapman J."/>
            <person name="Pham J."/>
            <person name="Shu S."/>
            <person name="Neupane R."/>
            <person name="Cipriano M."/>
            <person name="Mancuso J."/>
            <person name="Tu H."/>
            <person name="Salamov A."/>
            <person name="Lindquist E."/>
            <person name="Shapiro H."/>
            <person name="Lucas S."/>
            <person name="Grigoriev I.V."/>
            <person name="Cande W.Z."/>
            <person name="Fulton C."/>
            <person name="Rokhsar D.S."/>
            <person name="Dawson S.C."/>
        </authorList>
    </citation>
    <scope>NUCLEOTIDE SEQUENCE [LARGE SCALE GENOMIC DNA]</scope>
    <source>
        <strain evidence="6 7">NEG-M</strain>
    </source>
</reference>